<feature type="transmembrane region" description="Helical" evidence="5">
    <location>
        <begin position="422"/>
        <end position="441"/>
    </location>
</feature>
<dbReference type="GO" id="GO:0015179">
    <property type="term" value="F:L-amino acid transmembrane transporter activity"/>
    <property type="evidence" value="ECO:0007669"/>
    <property type="project" value="TreeGrafter"/>
</dbReference>
<sequence length="452" mass="49742">MENTKEHYGLFTATTMIIGIVIGSGIFFKSDDVLLYTGGNVLLGVLVFCIGALSIIFGSLTITELSIRSKKDGGVIGYYEEFISTEAANAFGWFQTLVYYPTINAVISWVAAIYLLSLFHVDETLEAQIIIGFMIFTFIYAINTFSYKMGGHIQNMSTIIKLIPLLLIASVGFFWKGSIPIIPSDVTVITKTTVGFKWLTALAPIAYSFDGWIIATSITNEVKNPKRNMSLALIIGPIVVLSVYLLYFLGLNQMLGAEFIMSTGNAGINMVGTLLFGKNGSSILMIFIIIAIVGVINGVSLGNIRLPQTLASKNMIPHSDKISKLHPKYEVSILSVWISYVVTLIWMLIHYITQKTGILHGGDVSEIAIVFSYCCYTILYIKVIRMKKQKIIDSFFKGIICPILALAGSSIILCGGIISNPFYVICFIILCSLICSLGYSYSKFTNQKNCQL</sequence>
<dbReference type="Pfam" id="PF13520">
    <property type="entry name" value="AA_permease_2"/>
    <property type="match status" value="1"/>
</dbReference>
<dbReference type="PIRSF" id="PIRSF006060">
    <property type="entry name" value="AA_transporter"/>
    <property type="match status" value="1"/>
</dbReference>
<name>A0A371JDS4_9FIRM</name>
<feature type="transmembrane region" description="Helical" evidence="5">
    <location>
        <begin position="97"/>
        <end position="121"/>
    </location>
</feature>
<dbReference type="RefSeq" id="WP_094379213.1">
    <property type="nucleotide sequence ID" value="NZ_NOKA02000025.1"/>
</dbReference>
<organism evidence="6 7">
    <name type="scientific">Lachnotalea glycerini</name>
    <dbReference type="NCBI Taxonomy" id="1763509"/>
    <lineage>
        <taxon>Bacteria</taxon>
        <taxon>Bacillati</taxon>
        <taxon>Bacillota</taxon>
        <taxon>Clostridia</taxon>
        <taxon>Lachnospirales</taxon>
        <taxon>Lachnospiraceae</taxon>
        <taxon>Lachnotalea</taxon>
    </lineage>
</organism>
<comment type="subcellular location">
    <subcellularLocation>
        <location evidence="1">Membrane</location>
        <topology evidence="1">Multi-pass membrane protein</topology>
    </subcellularLocation>
</comment>
<dbReference type="InterPro" id="IPR002293">
    <property type="entry name" value="AA/rel_permease1"/>
</dbReference>
<accession>A0A371JDS4</accession>
<evidence type="ECO:0000313" key="7">
    <source>
        <dbReference type="Proteomes" id="UP000216411"/>
    </source>
</evidence>
<feature type="transmembrane region" description="Helical" evidence="5">
    <location>
        <begin position="230"/>
        <end position="249"/>
    </location>
</feature>
<evidence type="ECO:0000256" key="2">
    <source>
        <dbReference type="ARBA" id="ARBA00022692"/>
    </source>
</evidence>
<keyword evidence="2 5" id="KW-0812">Transmembrane</keyword>
<dbReference type="EMBL" id="NOKA02000025">
    <property type="protein sequence ID" value="RDY30924.1"/>
    <property type="molecule type" value="Genomic_DNA"/>
</dbReference>
<dbReference type="OrthoDB" id="3181223at2"/>
<feature type="transmembrane region" description="Helical" evidence="5">
    <location>
        <begin position="331"/>
        <end position="352"/>
    </location>
</feature>
<evidence type="ECO:0000256" key="5">
    <source>
        <dbReference type="SAM" id="Phobius"/>
    </source>
</evidence>
<dbReference type="PANTHER" id="PTHR11785">
    <property type="entry name" value="AMINO ACID TRANSPORTER"/>
    <property type="match status" value="1"/>
</dbReference>
<dbReference type="PANTHER" id="PTHR11785:SF512">
    <property type="entry name" value="SOBREMESA, ISOFORM B"/>
    <property type="match status" value="1"/>
</dbReference>
<proteinExistence type="predicted"/>
<dbReference type="Proteomes" id="UP000216411">
    <property type="component" value="Unassembled WGS sequence"/>
</dbReference>
<evidence type="ECO:0000256" key="3">
    <source>
        <dbReference type="ARBA" id="ARBA00022989"/>
    </source>
</evidence>
<feature type="transmembrane region" description="Helical" evidence="5">
    <location>
        <begin position="283"/>
        <end position="304"/>
    </location>
</feature>
<feature type="transmembrane region" description="Helical" evidence="5">
    <location>
        <begin position="159"/>
        <end position="178"/>
    </location>
</feature>
<feature type="transmembrane region" description="Helical" evidence="5">
    <location>
        <begin position="395"/>
        <end position="416"/>
    </location>
</feature>
<reference evidence="6 7" key="1">
    <citation type="journal article" date="2017" name="Genome Announc.">
        <title>Draft Genome Sequence of a Sporulating and Motile Strain of Lachnotalea glycerini Isolated from Water in Quebec City, Canada.</title>
        <authorList>
            <person name="Maheux A.F."/>
            <person name="Boudreau D.K."/>
            <person name="Berube E."/>
            <person name="Boissinot M."/>
            <person name="Raymond F."/>
            <person name="Brodeur S."/>
            <person name="Corbeil J."/>
            <person name="Isabel S."/>
            <person name="Omar R.F."/>
            <person name="Bergeron M.G."/>
        </authorList>
    </citation>
    <scope>NUCLEOTIDE SEQUENCE [LARGE SCALE GENOMIC DNA]</scope>
    <source>
        <strain evidence="6 7">CCRI-19302</strain>
    </source>
</reference>
<dbReference type="Gene3D" id="1.20.1740.10">
    <property type="entry name" value="Amino acid/polyamine transporter I"/>
    <property type="match status" value="1"/>
</dbReference>
<keyword evidence="3 5" id="KW-1133">Transmembrane helix</keyword>
<comment type="caution">
    <text evidence="6">The sequence shown here is derived from an EMBL/GenBank/DDBJ whole genome shotgun (WGS) entry which is preliminary data.</text>
</comment>
<evidence type="ECO:0000313" key="6">
    <source>
        <dbReference type="EMBL" id="RDY30924.1"/>
    </source>
</evidence>
<feature type="transmembrane region" description="Helical" evidence="5">
    <location>
        <begin position="198"/>
        <end position="218"/>
    </location>
</feature>
<evidence type="ECO:0000256" key="4">
    <source>
        <dbReference type="ARBA" id="ARBA00023136"/>
    </source>
</evidence>
<feature type="transmembrane region" description="Helical" evidence="5">
    <location>
        <begin position="127"/>
        <end position="147"/>
    </location>
</feature>
<keyword evidence="7" id="KW-1185">Reference proteome</keyword>
<dbReference type="GO" id="GO:0016020">
    <property type="term" value="C:membrane"/>
    <property type="evidence" value="ECO:0007669"/>
    <property type="project" value="UniProtKB-SubCell"/>
</dbReference>
<evidence type="ECO:0000256" key="1">
    <source>
        <dbReference type="ARBA" id="ARBA00004141"/>
    </source>
</evidence>
<keyword evidence="4 5" id="KW-0472">Membrane</keyword>
<protein>
    <submittedName>
        <fullName evidence="6">APC family permease</fullName>
    </submittedName>
</protein>
<feature type="transmembrane region" description="Helical" evidence="5">
    <location>
        <begin position="364"/>
        <end position="383"/>
    </location>
</feature>
<dbReference type="InterPro" id="IPR050598">
    <property type="entry name" value="AminoAcid_Transporter"/>
</dbReference>
<dbReference type="AlphaFoldDB" id="A0A371JDS4"/>
<feature type="transmembrane region" description="Helical" evidence="5">
    <location>
        <begin position="40"/>
        <end position="62"/>
    </location>
</feature>
<feature type="transmembrane region" description="Helical" evidence="5">
    <location>
        <begin position="7"/>
        <end position="28"/>
    </location>
</feature>
<gene>
    <name evidence="6" type="ORF">CG710_012205</name>
</gene>